<comment type="caution">
    <text evidence="3">The sequence shown here is derived from an EMBL/GenBank/DDBJ whole genome shotgun (WGS) entry which is preliminary data.</text>
</comment>
<dbReference type="InterPro" id="IPR015943">
    <property type="entry name" value="WD40/YVTN_repeat-like_dom_sf"/>
</dbReference>
<protein>
    <submittedName>
        <fullName evidence="3">PQQ-like beta-propeller repeat protein</fullName>
    </submittedName>
</protein>
<dbReference type="PANTHER" id="PTHR34512:SF30">
    <property type="entry name" value="OUTER MEMBRANE PROTEIN ASSEMBLY FACTOR BAMB"/>
    <property type="match status" value="1"/>
</dbReference>
<name>A0A9X1TYR6_STRM4</name>
<dbReference type="RefSeq" id="WP_234768779.1">
    <property type="nucleotide sequence ID" value="NZ_JAKEIP010000548.1"/>
</dbReference>
<dbReference type="InterPro" id="IPR018391">
    <property type="entry name" value="PQQ_b-propeller_rpt"/>
</dbReference>
<reference evidence="3" key="1">
    <citation type="submission" date="2022-01" db="EMBL/GenBank/DDBJ databases">
        <title>Draft Genome Sequences of Seven Type Strains of the Genus Streptomyces.</title>
        <authorList>
            <person name="Aziz S."/>
            <person name="Coretto E."/>
            <person name="Chronakova A."/>
            <person name="Sproer C."/>
            <person name="Huber K."/>
            <person name="Nouioui I."/>
            <person name="Gross H."/>
        </authorList>
    </citation>
    <scope>NUCLEOTIDE SEQUENCE</scope>
    <source>
        <strain evidence="3">DSM 103493</strain>
    </source>
</reference>
<evidence type="ECO:0000259" key="2">
    <source>
        <dbReference type="Pfam" id="PF13360"/>
    </source>
</evidence>
<dbReference type="SUPFAM" id="SSF50998">
    <property type="entry name" value="Quinoprotein alcohol dehydrogenase-like"/>
    <property type="match status" value="1"/>
</dbReference>
<evidence type="ECO:0000256" key="1">
    <source>
        <dbReference type="SAM" id="MobiDB-lite"/>
    </source>
</evidence>
<dbReference type="Pfam" id="PF13360">
    <property type="entry name" value="PQQ_2"/>
    <property type="match status" value="1"/>
</dbReference>
<feature type="non-terminal residue" evidence="3">
    <location>
        <position position="1"/>
    </location>
</feature>
<keyword evidence="4" id="KW-1185">Reference proteome</keyword>
<dbReference type="PANTHER" id="PTHR34512">
    <property type="entry name" value="CELL SURFACE PROTEIN"/>
    <property type="match status" value="1"/>
</dbReference>
<dbReference type="AlphaFoldDB" id="A0A9X1TYR6"/>
<sequence>LAVIGGTVFAVTRGGDDDPKKPVAQETGDSKNTESPTEDPDNGGGGGGGADPENLNGGREAGDSKVLWYKGAPDAPGSGADAPGMWITDKTAVKAAYKQVFAYNVGDGEATWDPISFPEKICSVTPEKSADDKIVVAYMSGSSDRAKCNQLQQIDLNTGAKGWKATVANGALFDSTLDVELSVTGKTLVVARSQSGTAYDINSGEKLWDKKKYGDACFPDAFAGGEKLIVVSGCNASRSNEHDEVQELDPATGKAKWTWQFASGWKVSRVFSVDPLVIYSTNEDKKQWNISTFGPDGKRRSQVDVALEIGAQCGWAILQRDLQGCTGVAADADTLYMPTKATTGANEIVAINLANGKEKWRVKSPAEESMLPVKVEDGKLIAYVEPSYDAGGQVVSIPLSGSSPQPTKLLQNPASASDVERGFFTKAFDWADGRFFLSSTRLTGNDAAKEKLILAYGK</sequence>
<gene>
    <name evidence="3" type="ORF">L0P92_44220</name>
</gene>
<feature type="region of interest" description="Disordered" evidence="1">
    <location>
        <begin position="1"/>
        <end position="61"/>
    </location>
</feature>
<dbReference type="SMART" id="SM00564">
    <property type="entry name" value="PQQ"/>
    <property type="match status" value="4"/>
</dbReference>
<dbReference type="InterPro" id="IPR011047">
    <property type="entry name" value="Quinoprotein_ADH-like_sf"/>
</dbReference>
<feature type="compositionally biased region" description="Basic and acidic residues" evidence="1">
    <location>
        <begin position="14"/>
        <end position="32"/>
    </location>
</feature>
<organism evidence="3 4">
    <name type="scientific">Streptomyces muensis</name>
    <dbReference type="NCBI Taxonomy" id="1077944"/>
    <lineage>
        <taxon>Bacteria</taxon>
        <taxon>Bacillati</taxon>
        <taxon>Actinomycetota</taxon>
        <taxon>Actinomycetes</taxon>
        <taxon>Kitasatosporales</taxon>
        <taxon>Streptomycetaceae</taxon>
        <taxon>Streptomyces</taxon>
    </lineage>
</organism>
<proteinExistence type="predicted"/>
<dbReference type="EMBL" id="JAKEIP010000548">
    <property type="protein sequence ID" value="MCF1600493.1"/>
    <property type="molecule type" value="Genomic_DNA"/>
</dbReference>
<accession>A0A9X1TYR6</accession>
<feature type="domain" description="Pyrrolo-quinoline quinone repeat" evidence="2">
    <location>
        <begin position="151"/>
        <end position="264"/>
    </location>
</feature>
<evidence type="ECO:0000313" key="3">
    <source>
        <dbReference type="EMBL" id="MCF1600493.1"/>
    </source>
</evidence>
<dbReference type="Proteomes" id="UP001139384">
    <property type="component" value="Unassembled WGS sequence"/>
</dbReference>
<evidence type="ECO:0000313" key="4">
    <source>
        <dbReference type="Proteomes" id="UP001139384"/>
    </source>
</evidence>
<dbReference type="Gene3D" id="2.130.10.10">
    <property type="entry name" value="YVTN repeat-like/Quinoprotein amine dehydrogenase"/>
    <property type="match status" value="1"/>
</dbReference>
<dbReference type="InterPro" id="IPR002372">
    <property type="entry name" value="PQQ_rpt_dom"/>
</dbReference>